<dbReference type="Proteomes" id="UP001470023">
    <property type="component" value="Unassembled WGS sequence"/>
</dbReference>
<keyword evidence="2" id="KW-1185">Reference proteome</keyword>
<protein>
    <submittedName>
        <fullName evidence="1">Uncharacterized protein</fullName>
    </submittedName>
</protein>
<evidence type="ECO:0000313" key="2">
    <source>
        <dbReference type="Proteomes" id="UP001470023"/>
    </source>
</evidence>
<comment type="caution">
    <text evidence="1">The sequence shown here is derived from an EMBL/GenBank/DDBJ whole genome shotgun (WGS) entry which is preliminary data.</text>
</comment>
<organism evidence="1 2">
    <name type="scientific">Streptomyces sp. 900105245</name>
    <dbReference type="NCBI Taxonomy" id="3154379"/>
    <lineage>
        <taxon>Bacteria</taxon>
        <taxon>Bacillati</taxon>
        <taxon>Actinomycetota</taxon>
        <taxon>Actinomycetes</taxon>
        <taxon>Kitasatosporales</taxon>
        <taxon>Streptomycetaceae</taxon>
        <taxon>Streptomyces</taxon>
    </lineage>
</organism>
<name>A0ABV1UHQ3_9ACTN</name>
<sequence>MTKAPGPGFRPTHVVPAHGLPAWEAPDPARPTVPLDPLLPVQLVERRGDWGHILCANGWGAWVDGRLLVTVPEDPPAGDGPVGSADPRPLLARVEQALADYRSAVEQLAAGGLDGEDFHDRTAGLRIGIVVDGESMWIYDAREERWMYGDGRRLNAYATDREITDTEAAGHASTRFAAPEGER</sequence>
<dbReference type="EMBL" id="JBEPAZ010000052">
    <property type="protein sequence ID" value="MER6433087.1"/>
    <property type="molecule type" value="Genomic_DNA"/>
</dbReference>
<proteinExistence type="predicted"/>
<dbReference type="RefSeq" id="WP_073894429.1">
    <property type="nucleotide sequence ID" value="NZ_JBEOYA010000021.1"/>
</dbReference>
<evidence type="ECO:0000313" key="1">
    <source>
        <dbReference type="EMBL" id="MER6433087.1"/>
    </source>
</evidence>
<accession>A0ABV1UHQ3</accession>
<gene>
    <name evidence="1" type="ORF">ABT272_35995</name>
</gene>
<reference evidence="1 2" key="1">
    <citation type="submission" date="2024-06" db="EMBL/GenBank/DDBJ databases">
        <title>The Natural Products Discovery Center: Release of the First 8490 Sequenced Strains for Exploring Actinobacteria Biosynthetic Diversity.</title>
        <authorList>
            <person name="Kalkreuter E."/>
            <person name="Kautsar S.A."/>
            <person name="Yang D."/>
            <person name="Bader C.D."/>
            <person name="Teijaro C.N."/>
            <person name="Fluegel L."/>
            <person name="Davis C.M."/>
            <person name="Simpson J.R."/>
            <person name="Lauterbach L."/>
            <person name="Steele A.D."/>
            <person name="Gui C."/>
            <person name="Meng S."/>
            <person name="Li G."/>
            <person name="Viehrig K."/>
            <person name="Ye F."/>
            <person name="Su P."/>
            <person name="Kiefer A.F."/>
            <person name="Nichols A."/>
            <person name="Cepeda A.J."/>
            <person name="Yan W."/>
            <person name="Fan B."/>
            <person name="Jiang Y."/>
            <person name="Adhikari A."/>
            <person name="Zheng C.-J."/>
            <person name="Schuster L."/>
            <person name="Cowan T.M."/>
            <person name="Smanski M.J."/>
            <person name="Chevrette M.G."/>
            <person name="De Carvalho L.P.S."/>
            <person name="Shen B."/>
        </authorList>
    </citation>
    <scope>NUCLEOTIDE SEQUENCE [LARGE SCALE GENOMIC DNA]</scope>
    <source>
        <strain evidence="1 2">NPDC001166</strain>
    </source>
</reference>